<dbReference type="EMBL" id="QXFU01000082">
    <property type="protein sequence ID" value="KAE9045068.1"/>
    <property type="molecule type" value="Genomic_DNA"/>
</dbReference>
<evidence type="ECO:0000256" key="1">
    <source>
        <dbReference type="SAM" id="MobiDB-lite"/>
    </source>
</evidence>
<evidence type="ECO:0000313" key="2">
    <source>
        <dbReference type="EMBL" id="KAE9045068.1"/>
    </source>
</evidence>
<reference evidence="2 3" key="1">
    <citation type="submission" date="2018-09" db="EMBL/GenBank/DDBJ databases">
        <title>Genomic investigation of the strawberry pathogen Phytophthora fragariae indicates pathogenicity is determined by transcriptional variation in three key races.</title>
        <authorList>
            <person name="Adams T.M."/>
            <person name="Armitage A.D."/>
            <person name="Sobczyk M.K."/>
            <person name="Bates H.J."/>
            <person name="Dunwell J.M."/>
            <person name="Nellist C.F."/>
            <person name="Harrison R.J."/>
        </authorList>
    </citation>
    <scope>NUCLEOTIDE SEQUENCE [LARGE SCALE GENOMIC DNA]</scope>
    <source>
        <strain evidence="2 3">SCRP324</strain>
    </source>
</reference>
<comment type="caution">
    <text evidence="2">The sequence shown here is derived from an EMBL/GenBank/DDBJ whole genome shotgun (WGS) entry which is preliminary data.</text>
</comment>
<accession>A0A6A3NHU4</accession>
<sequence>MAEPLRAFSACLVSSRTASSRSDDEFNPSSGRITTTSAKSPAFIASPNSAKDISSSSRRASKKGS</sequence>
<organism evidence="2 3">
    <name type="scientific">Phytophthora rubi</name>
    <dbReference type="NCBI Taxonomy" id="129364"/>
    <lineage>
        <taxon>Eukaryota</taxon>
        <taxon>Sar</taxon>
        <taxon>Stramenopiles</taxon>
        <taxon>Oomycota</taxon>
        <taxon>Peronosporomycetes</taxon>
        <taxon>Peronosporales</taxon>
        <taxon>Peronosporaceae</taxon>
        <taxon>Phytophthora</taxon>
    </lineage>
</organism>
<protein>
    <submittedName>
        <fullName evidence="2">Uncharacterized protein</fullName>
    </submittedName>
</protein>
<feature type="compositionally biased region" description="Polar residues" evidence="1">
    <location>
        <begin position="27"/>
        <end position="39"/>
    </location>
</feature>
<gene>
    <name evidence="2" type="ORF">PR002_g2439</name>
</gene>
<feature type="region of interest" description="Disordered" evidence="1">
    <location>
        <begin position="17"/>
        <end position="65"/>
    </location>
</feature>
<name>A0A6A3NHU4_9STRA</name>
<feature type="compositionally biased region" description="Low complexity" evidence="1">
    <location>
        <begin position="49"/>
        <end position="58"/>
    </location>
</feature>
<dbReference type="Proteomes" id="UP000435112">
    <property type="component" value="Unassembled WGS sequence"/>
</dbReference>
<evidence type="ECO:0000313" key="3">
    <source>
        <dbReference type="Proteomes" id="UP000435112"/>
    </source>
</evidence>
<dbReference type="AlphaFoldDB" id="A0A6A3NHU4"/>
<proteinExistence type="predicted"/>